<organism evidence="3 4">
    <name type="scientific">Flaviaesturariibacter aridisoli</name>
    <dbReference type="NCBI Taxonomy" id="2545761"/>
    <lineage>
        <taxon>Bacteria</taxon>
        <taxon>Pseudomonadati</taxon>
        <taxon>Bacteroidota</taxon>
        <taxon>Chitinophagia</taxon>
        <taxon>Chitinophagales</taxon>
        <taxon>Chitinophagaceae</taxon>
        <taxon>Flaviaestuariibacter</taxon>
    </lineage>
</organism>
<dbReference type="InterPro" id="IPR002782">
    <property type="entry name" value="Mut7-C_RNAse_dom"/>
</dbReference>
<dbReference type="Proteomes" id="UP000295164">
    <property type="component" value="Unassembled WGS sequence"/>
</dbReference>
<dbReference type="OrthoDB" id="9797655at2"/>
<dbReference type="EMBL" id="SKFH01000014">
    <property type="protein sequence ID" value="TCZ71032.1"/>
    <property type="molecule type" value="Genomic_DNA"/>
</dbReference>
<keyword evidence="4" id="KW-1185">Reference proteome</keyword>
<evidence type="ECO:0000259" key="1">
    <source>
        <dbReference type="Pfam" id="PF01927"/>
    </source>
</evidence>
<accession>A0A4R4DYV6</accession>
<evidence type="ECO:0000313" key="4">
    <source>
        <dbReference type="Proteomes" id="UP000295164"/>
    </source>
</evidence>
<reference evidence="3 4" key="1">
    <citation type="submission" date="2019-03" db="EMBL/GenBank/DDBJ databases">
        <authorList>
            <person name="Kim M.K.M."/>
        </authorList>
    </citation>
    <scope>NUCLEOTIDE SEQUENCE [LARGE SCALE GENOMIC DNA]</scope>
    <source>
        <strain evidence="3 4">17J68-15</strain>
    </source>
</reference>
<dbReference type="PANTHER" id="PTHR39081">
    <property type="entry name" value="MUT7-C DOMAIN-CONTAINING PROTEIN"/>
    <property type="match status" value="1"/>
</dbReference>
<dbReference type="Pfam" id="PF01927">
    <property type="entry name" value="Mut7-C"/>
    <property type="match status" value="1"/>
</dbReference>
<dbReference type="AlphaFoldDB" id="A0A4R4DYV6"/>
<dbReference type="RefSeq" id="WP_131852115.1">
    <property type="nucleotide sequence ID" value="NZ_SKFH01000014.1"/>
</dbReference>
<feature type="domain" description="Mut7-C RNAse" evidence="1">
    <location>
        <begin position="83"/>
        <end position="226"/>
    </location>
</feature>
<evidence type="ECO:0000313" key="3">
    <source>
        <dbReference type="EMBL" id="TCZ71032.1"/>
    </source>
</evidence>
<sequence>MYPRPHRARFRFEGRLADLSGAPAIDYAFAGGPALKDAIEALGVPHVEVGALRVNGAPAALPNALQPGDEVQVFPDETTWPEPRFILDVHLGSLARALRLLGFDSWYRNDYSDPQIVALAAAEDRAALTRDLGLLKHKALRRGYWLRSQHTEDQVREVLHRYGLHASIRPFRRCLACNELINAVAEADVLDSIPPSVRGFQQEYFRCSGCGRVYWKGTHYKRMLDFITRITS</sequence>
<comment type="caution">
    <text evidence="3">The sequence shown here is derived from an EMBL/GenBank/DDBJ whole genome shotgun (WGS) entry which is preliminary data.</text>
</comment>
<dbReference type="PANTHER" id="PTHR39081:SF1">
    <property type="entry name" value="MUT7-C RNASE DOMAIN-CONTAINING PROTEIN"/>
    <property type="match status" value="1"/>
</dbReference>
<gene>
    <name evidence="3" type="ORF">E0486_10435</name>
</gene>
<name>A0A4R4DYV6_9BACT</name>
<proteinExistence type="predicted"/>
<dbReference type="Pfam" id="PF14451">
    <property type="entry name" value="Ub-Mut7C"/>
    <property type="match status" value="1"/>
</dbReference>
<evidence type="ECO:0008006" key="5">
    <source>
        <dbReference type="Google" id="ProtNLM"/>
    </source>
</evidence>
<protein>
    <recommendedName>
        <fullName evidence="5">Twitching motility protein PilT</fullName>
    </recommendedName>
</protein>
<feature type="domain" description="Ubiquitin Mut7-C" evidence="2">
    <location>
        <begin position="25"/>
        <end position="77"/>
    </location>
</feature>
<evidence type="ECO:0000259" key="2">
    <source>
        <dbReference type="Pfam" id="PF14451"/>
    </source>
</evidence>
<dbReference type="InterPro" id="IPR027798">
    <property type="entry name" value="Ub_Mut7C"/>
</dbReference>